<dbReference type="Gramene" id="KFK32278">
    <property type="protein sequence ID" value="KFK32278"/>
    <property type="gene ID" value="AALP_AA6G221600"/>
</dbReference>
<feature type="compositionally biased region" description="Acidic residues" evidence="1">
    <location>
        <begin position="29"/>
        <end position="42"/>
    </location>
</feature>
<reference evidence="3" key="1">
    <citation type="journal article" date="2015" name="Nat. Plants">
        <title>Genome expansion of Arabis alpina linked with retrotransposition and reduced symmetric DNA methylation.</title>
        <authorList>
            <person name="Willing E.M."/>
            <person name="Rawat V."/>
            <person name="Mandakova T."/>
            <person name="Maumus F."/>
            <person name="James G.V."/>
            <person name="Nordstroem K.J."/>
            <person name="Becker C."/>
            <person name="Warthmann N."/>
            <person name="Chica C."/>
            <person name="Szarzynska B."/>
            <person name="Zytnicki M."/>
            <person name="Albani M.C."/>
            <person name="Kiefer C."/>
            <person name="Bergonzi S."/>
            <person name="Castaings L."/>
            <person name="Mateos J.L."/>
            <person name="Berns M.C."/>
            <person name="Bujdoso N."/>
            <person name="Piofczyk T."/>
            <person name="de Lorenzo L."/>
            <person name="Barrero-Sicilia C."/>
            <person name="Mateos I."/>
            <person name="Piednoel M."/>
            <person name="Hagmann J."/>
            <person name="Chen-Min-Tao R."/>
            <person name="Iglesias-Fernandez R."/>
            <person name="Schuster S.C."/>
            <person name="Alonso-Blanco C."/>
            <person name="Roudier F."/>
            <person name="Carbonero P."/>
            <person name="Paz-Ares J."/>
            <person name="Davis S.J."/>
            <person name="Pecinka A."/>
            <person name="Quesneville H."/>
            <person name="Colot V."/>
            <person name="Lysak M.A."/>
            <person name="Weigel D."/>
            <person name="Coupland G."/>
            <person name="Schneeberger K."/>
        </authorList>
    </citation>
    <scope>NUCLEOTIDE SEQUENCE [LARGE SCALE GENOMIC DNA]</scope>
    <source>
        <strain evidence="3">cv. Pajares</strain>
    </source>
</reference>
<protein>
    <submittedName>
        <fullName evidence="2">Uncharacterized protein</fullName>
    </submittedName>
</protein>
<evidence type="ECO:0000313" key="2">
    <source>
        <dbReference type="EMBL" id="KFK32278.1"/>
    </source>
</evidence>
<accession>A0A087GQX6</accession>
<keyword evidence="3" id="KW-1185">Reference proteome</keyword>
<evidence type="ECO:0000313" key="3">
    <source>
        <dbReference type="Proteomes" id="UP000029120"/>
    </source>
</evidence>
<proteinExistence type="predicted"/>
<feature type="region of interest" description="Disordered" evidence="1">
    <location>
        <begin position="24"/>
        <end position="49"/>
    </location>
</feature>
<sequence length="62" mass="7518">MIIGPMKNVGIFWSSIRWQNREEYRAHGDEEEEEKEEEEEEVEHNHGGHIPYEPIVIEQWKI</sequence>
<gene>
    <name evidence="2" type="ordered locus">AALP_Aa6g221600</name>
</gene>
<name>A0A087GQX6_ARAAL</name>
<dbReference type="Proteomes" id="UP000029120">
    <property type="component" value="Chromosome 6"/>
</dbReference>
<dbReference type="EMBL" id="CM002874">
    <property type="protein sequence ID" value="KFK32278.1"/>
    <property type="molecule type" value="Genomic_DNA"/>
</dbReference>
<evidence type="ECO:0000256" key="1">
    <source>
        <dbReference type="SAM" id="MobiDB-lite"/>
    </source>
</evidence>
<organism evidence="2 3">
    <name type="scientific">Arabis alpina</name>
    <name type="common">Alpine rock-cress</name>
    <dbReference type="NCBI Taxonomy" id="50452"/>
    <lineage>
        <taxon>Eukaryota</taxon>
        <taxon>Viridiplantae</taxon>
        <taxon>Streptophyta</taxon>
        <taxon>Embryophyta</taxon>
        <taxon>Tracheophyta</taxon>
        <taxon>Spermatophyta</taxon>
        <taxon>Magnoliopsida</taxon>
        <taxon>eudicotyledons</taxon>
        <taxon>Gunneridae</taxon>
        <taxon>Pentapetalae</taxon>
        <taxon>rosids</taxon>
        <taxon>malvids</taxon>
        <taxon>Brassicales</taxon>
        <taxon>Brassicaceae</taxon>
        <taxon>Arabideae</taxon>
        <taxon>Arabis</taxon>
    </lineage>
</organism>
<dbReference type="AlphaFoldDB" id="A0A087GQX6"/>